<sequence length="151" mass="17733">MAKKAESLHHRYNLRRLSSCQSTRNKKIQKQRDKAQAVWKKPRKVRGAAQTPPEARLCKFQLARRNTPTPSVALNNNSNIRGSQHSGKPPEKSPLQLRQGLLPATQQRYGYDRYIPKGWGWKGRLVERLGYLYLWWDLLRRRQPTVAESWF</sequence>
<protein>
    <submittedName>
        <fullName evidence="2">Uncharacterized protein</fullName>
    </submittedName>
</protein>
<name>A0AAD9A5D8_9PEZI</name>
<feature type="region of interest" description="Disordered" evidence="1">
    <location>
        <begin position="1"/>
        <end position="95"/>
    </location>
</feature>
<gene>
    <name evidence="2" type="ORF">CCHR01_15636</name>
</gene>
<dbReference type="Proteomes" id="UP001243330">
    <property type="component" value="Unassembled WGS sequence"/>
</dbReference>
<comment type="caution">
    <text evidence="2">The sequence shown here is derived from an EMBL/GenBank/DDBJ whole genome shotgun (WGS) entry which is preliminary data.</text>
</comment>
<feature type="compositionally biased region" description="Polar residues" evidence="1">
    <location>
        <begin position="64"/>
        <end position="86"/>
    </location>
</feature>
<dbReference type="AlphaFoldDB" id="A0AAD9A5D8"/>
<evidence type="ECO:0000256" key="1">
    <source>
        <dbReference type="SAM" id="MobiDB-lite"/>
    </source>
</evidence>
<accession>A0AAD9A5D8</accession>
<evidence type="ECO:0000313" key="2">
    <source>
        <dbReference type="EMBL" id="KAK1841733.1"/>
    </source>
</evidence>
<dbReference type="EMBL" id="JAQOWY010000460">
    <property type="protein sequence ID" value="KAK1841733.1"/>
    <property type="molecule type" value="Genomic_DNA"/>
</dbReference>
<proteinExistence type="predicted"/>
<organism evidence="2 3">
    <name type="scientific">Colletotrichum chrysophilum</name>
    <dbReference type="NCBI Taxonomy" id="1836956"/>
    <lineage>
        <taxon>Eukaryota</taxon>
        <taxon>Fungi</taxon>
        <taxon>Dikarya</taxon>
        <taxon>Ascomycota</taxon>
        <taxon>Pezizomycotina</taxon>
        <taxon>Sordariomycetes</taxon>
        <taxon>Hypocreomycetidae</taxon>
        <taxon>Glomerellales</taxon>
        <taxon>Glomerellaceae</taxon>
        <taxon>Colletotrichum</taxon>
        <taxon>Colletotrichum gloeosporioides species complex</taxon>
    </lineage>
</organism>
<evidence type="ECO:0000313" key="3">
    <source>
        <dbReference type="Proteomes" id="UP001243330"/>
    </source>
</evidence>
<keyword evidence="3" id="KW-1185">Reference proteome</keyword>
<reference evidence="2" key="1">
    <citation type="submission" date="2023-01" db="EMBL/GenBank/DDBJ databases">
        <title>Colletotrichum chrysophilum M932 genome sequence.</title>
        <authorList>
            <person name="Baroncelli R."/>
        </authorList>
    </citation>
    <scope>NUCLEOTIDE SEQUENCE</scope>
    <source>
        <strain evidence="2">M932</strain>
    </source>
</reference>